<dbReference type="RefSeq" id="WP_091315569.1">
    <property type="nucleotide sequence ID" value="NZ_CBCSJU010000009.1"/>
</dbReference>
<reference evidence="2" key="1">
    <citation type="submission" date="2016-10" db="EMBL/GenBank/DDBJ databases">
        <authorList>
            <person name="Varghese N."/>
            <person name="Submissions S."/>
        </authorList>
    </citation>
    <scope>NUCLEOTIDE SEQUENCE [LARGE SCALE GENOMIC DNA]</scope>
    <source>
        <strain evidence="2">DSM 17934</strain>
    </source>
</reference>
<protein>
    <submittedName>
        <fullName evidence="1">Type IX secretion system membrane protein, PorP/SprF family</fullName>
    </submittedName>
</protein>
<dbReference type="AlphaFoldDB" id="A0A1H6Y240"/>
<keyword evidence="2" id="KW-1185">Reference proteome</keyword>
<evidence type="ECO:0000313" key="2">
    <source>
        <dbReference type="Proteomes" id="UP000199702"/>
    </source>
</evidence>
<sequence length="301" mass="33952">MKNYIYNLLLLFGILSYSQQDSQYTQYMYNTINVNPAYAGTRETFNIFVLHRNQWVGLDGAPVTNTASVNTNVGDSRFGVGVSFVNDNIGPTQENGISADIAYIIPLNGEYKLSFGIKGTANLYSLDANKLSIYQQNDPEFQSLNGKLSPNFGTGVYFYSDKFYVGASVPNFNKTKYYNADEVSINTKSVNYYLLSGYVFDFSQSVKFKPSFLAKIDEGAPLQLDVNANFMFNDKFVIGGSYRLESAVSLLAGFQFSNSWFLGYGYDLETTKLSNYNSGSHEIFLRYEFFKNTKISTPRFF</sequence>
<proteinExistence type="predicted"/>
<dbReference type="EMBL" id="FNYA01000009">
    <property type="protein sequence ID" value="SEJ31162.1"/>
    <property type="molecule type" value="Genomic_DNA"/>
</dbReference>
<name>A0A1H6Y240_9FLAO</name>
<dbReference type="STRING" id="402734.SAMN05660918_2942"/>
<organism evidence="1 2">
    <name type="scientific">Flavobacterium terrigena</name>
    <dbReference type="NCBI Taxonomy" id="402734"/>
    <lineage>
        <taxon>Bacteria</taxon>
        <taxon>Pseudomonadati</taxon>
        <taxon>Bacteroidota</taxon>
        <taxon>Flavobacteriia</taxon>
        <taxon>Flavobacteriales</taxon>
        <taxon>Flavobacteriaceae</taxon>
        <taxon>Flavobacterium</taxon>
    </lineage>
</organism>
<dbReference type="OrthoDB" id="1114455at2"/>
<dbReference type="Pfam" id="PF11751">
    <property type="entry name" value="PorP_SprF"/>
    <property type="match status" value="1"/>
</dbReference>
<accession>A0A1H6Y240</accession>
<dbReference type="Proteomes" id="UP000199702">
    <property type="component" value="Unassembled WGS sequence"/>
</dbReference>
<evidence type="ECO:0000313" key="1">
    <source>
        <dbReference type="EMBL" id="SEJ31162.1"/>
    </source>
</evidence>
<dbReference type="NCBIfam" id="TIGR03519">
    <property type="entry name" value="T9SS_PorP_fam"/>
    <property type="match status" value="1"/>
</dbReference>
<dbReference type="InterPro" id="IPR019861">
    <property type="entry name" value="PorP/SprF_Bacteroidetes"/>
</dbReference>
<gene>
    <name evidence="1" type="ORF">SAMN05660918_2942</name>
</gene>